<dbReference type="Proteomes" id="UP000262621">
    <property type="component" value="Unassembled WGS sequence"/>
</dbReference>
<dbReference type="EMBL" id="QVFU01000161">
    <property type="protein sequence ID" value="RFS37673.1"/>
    <property type="molecule type" value="Genomic_DNA"/>
</dbReference>
<proteinExistence type="predicted"/>
<keyword evidence="2" id="KW-1185">Reference proteome</keyword>
<evidence type="ECO:0000313" key="2">
    <source>
        <dbReference type="Proteomes" id="UP000262621"/>
    </source>
</evidence>
<dbReference type="SUPFAM" id="SSF53795">
    <property type="entry name" value="PEP carboxykinase-like"/>
    <property type="match status" value="1"/>
</dbReference>
<sequence length="237" mass="25402">MSLVLTPLTTPADVRRLVNARLHAEHLGNDTLSMHAVAVAKAGRAVLLVGDHGAGKSLTGLKMITSMGWHPIAGDTTLVRLGTTGRIDVVGGTRAFVMRRSAVAHWFPALALPIGGGERIDLAESMPIHVEGAPLLCGIVMVTVDRSNCDSPPLRCGQQVTVNALYRASGYLITKVLDDVAAEPLSLVEAPELARHRLRLVRRLASAVRCWWLRGTPGEMAEAIDGMTVEGNQRWAN</sequence>
<comment type="caution">
    <text evidence="1">The sequence shown here is derived from an EMBL/GenBank/DDBJ whole genome shotgun (WGS) entry which is preliminary data.</text>
</comment>
<dbReference type="InterPro" id="IPR027417">
    <property type="entry name" value="P-loop_NTPase"/>
</dbReference>
<evidence type="ECO:0000313" key="1">
    <source>
        <dbReference type="EMBL" id="RFS37673.1"/>
    </source>
</evidence>
<dbReference type="AlphaFoldDB" id="A0A372FQQ1"/>
<protein>
    <submittedName>
        <fullName evidence="1">Uncharacterized protein</fullName>
    </submittedName>
</protein>
<name>A0A372FQQ1_9ACTN</name>
<gene>
    <name evidence="1" type="ORF">D0Q02_31265</name>
</gene>
<organism evidence="1 2">
    <name type="scientific">Micromonospora craniellae</name>
    <dbReference type="NCBI Taxonomy" id="2294034"/>
    <lineage>
        <taxon>Bacteria</taxon>
        <taxon>Bacillati</taxon>
        <taxon>Actinomycetota</taxon>
        <taxon>Actinomycetes</taxon>
        <taxon>Micromonosporales</taxon>
        <taxon>Micromonosporaceae</taxon>
        <taxon>Micromonospora</taxon>
    </lineage>
</organism>
<dbReference type="OrthoDB" id="4222680at2"/>
<dbReference type="Gene3D" id="3.40.50.300">
    <property type="entry name" value="P-loop containing nucleotide triphosphate hydrolases"/>
    <property type="match status" value="1"/>
</dbReference>
<reference evidence="1 2" key="1">
    <citation type="submission" date="2018-08" db="EMBL/GenBank/DDBJ databases">
        <title>Verrucosispora craniellae sp. nov., isolated from a marine sponge in the South China Sea.</title>
        <authorList>
            <person name="Li L."/>
            <person name="Lin H.W."/>
        </authorList>
    </citation>
    <scope>NUCLEOTIDE SEQUENCE [LARGE SCALE GENOMIC DNA]</scope>
    <source>
        <strain evidence="1 2">LHW63014</strain>
    </source>
</reference>
<dbReference type="RefSeq" id="WP_147333675.1">
    <property type="nucleotide sequence ID" value="NZ_CP061725.1"/>
</dbReference>
<accession>A0A372FQQ1</accession>